<feature type="transmembrane region" description="Helical" evidence="9">
    <location>
        <begin position="38"/>
        <end position="59"/>
    </location>
</feature>
<keyword evidence="6" id="KW-0418">Kinase</keyword>
<dbReference type="InterPro" id="IPR003661">
    <property type="entry name" value="HisK_dim/P_dom"/>
</dbReference>
<keyword evidence="12" id="KW-1185">Reference proteome</keyword>
<dbReference type="SUPFAM" id="SSF47384">
    <property type="entry name" value="Homodimeric domain of signal transducing histidine kinase"/>
    <property type="match status" value="1"/>
</dbReference>
<accession>A0A223KW94</accession>
<reference evidence="11 12" key="1">
    <citation type="submission" date="2016-12" db="EMBL/GenBank/DDBJ databases">
        <title>The whole genome sequencing and assembly of Bacillus cohnii DSM 6307T strain.</title>
        <authorList>
            <person name="Lee Y.-J."/>
            <person name="Yi H."/>
            <person name="Bahn Y.-S."/>
            <person name="Kim J.F."/>
            <person name="Lee D.-W."/>
        </authorList>
    </citation>
    <scope>NUCLEOTIDE SEQUENCE [LARGE SCALE GENOMIC DNA]</scope>
    <source>
        <strain evidence="11 12">DSM 6307</strain>
    </source>
</reference>
<keyword evidence="9" id="KW-0812">Transmembrane</keyword>
<dbReference type="CDD" id="cd00082">
    <property type="entry name" value="HisKA"/>
    <property type="match status" value="1"/>
</dbReference>
<dbReference type="Gene3D" id="3.30.450.20">
    <property type="entry name" value="PAS domain"/>
    <property type="match status" value="1"/>
</dbReference>
<protein>
    <recommendedName>
        <fullName evidence="2">histidine kinase</fullName>
        <ecNumber evidence="2">2.7.13.3</ecNumber>
    </recommendedName>
</protein>
<keyword evidence="7" id="KW-0067">ATP-binding</keyword>
<dbReference type="InterPro" id="IPR005467">
    <property type="entry name" value="His_kinase_dom"/>
</dbReference>
<evidence type="ECO:0000256" key="7">
    <source>
        <dbReference type="ARBA" id="ARBA00022840"/>
    </source>
</evidence>
<dbReference type="Gene3D" id="1.10.287.130">
    <property type="match status" value="1"/>
</dbReference>
<keyword evidence="4" id="KW-0808">Transferase</keyword>
<evidence type="ECO:0000313" key="12">
    <source>
        <dbReference type="Proteomes" id="UP000215224"/>
    </source>
</evidence>
<dbReference type="InterPro" id="IPR036097">
    <property type="entry name" value="HisK_dim/P_sf"/>
</dbReference>
<dbReference type="GO" id="GO:0000155">
    <property type="term" value="F:phosphorelay sensor kinase activity"/>
    <property type="evidence" value="ECO:0007669"/>
    <property type="project" value="InterPro"/>
</dbReference>
<name>A0A223KW94_9BACI</name>
<evidence type="ECO:0000256" key="1">
    <source>
        <dbReference type="ARBA" id="ARBA00000085"/>
    </source>
</evidence>
<dbReference type="InterPro" id="IPR004358">
    <property type="entry name" value="Sig_transdc_His_kin-like_C"/>
</dbReference>
<dbReference type="InterPro" id="IPR036890">
    <property type="entry name" value="HATPase_C_sf"/>
</dbReference>
<organism evidence="11 12">
    <name type="scientific">Sutcliffiella cohnii</name>
    <dbReference type="NCBI Taxonomy" id="33932"/>
    <lineage>
        <taxon>Bacteria</taxon>
        <taxon>Bacillati</taxon>
        <taxon>Bacillota</taxon>
        <taxon>Bacilli</taxon>
        <taxon>Bacillales</taxon>
        <taxon>Bacillaceae</taxon>
        <taxon>Sutcliffiella</taxon>
    </lineage>
</organism>
<dbReference type="Gene3D" id="3.30.565.10">
    <property type="entry name" value="Histidine kinase-like ATPase, C-terminal domain"/>
    <property type="match status" value="1"/>
</dbReference>
<dbReference type="PRINTS" id="PR00344">
    <property type="entry name" value="BCTRLSENSOR"/>
</dbReference>
<evidence type="ECO:0000256" key="4">
    <source>
        <dbReference type="ARBA" id="ARBA00022679"/>
    </source>
</evidence>
<feature type="transmembrane region" description="Helical" evidence="9">
    <location>
        <begin position="150"/>
        <end position="170"/>
    </location>
</feature>
<evidence type="ECO:0000256" key="3">
    <source>
        <dbReference type="ARBA" id="ARBA00022553"/>
    </source>
</evidence>
<dbReference type="PANTHER" id="PTHR43065">
    <property type="entry name" value="SENSOR HISTIDINE KINASE"/>
    <property type="match status" value="1"/>
</dbReference>
<dbReference type="KEGG" id="bcoh:BC6307_21840"/>
<feature type="transmembrane region" description="Helical" evidence="9">
    <location>
        <begin position="71"/>
        <end position="99"/>
    </location>
</feature>
<evidence type="ECO:0000256" key="2">
    <source>
        <dbReference type="ARBA" id="ARBA00012438"/>
    </source>
</evidence>
<evidence type="ECO:0000256" key="9">
    <source>
        <dbReference type="SAM" id="Phobius"/>
    </source>
</evidence>
<keyword evidence="3" id="KW-0597">Phosphoprotein</keyword>
<comment type="catalytic activity">
    <reaction evidence="1">
        <text>ATP + protein L-histidine = ADP + protein N-phospho-L-histidine.</text>
        <dbReference type="EC" id="2.7.13.3"/>
    </reaction>
</comment>
<keyword evidence="9" id="KW-1133">Transmembrane helix</keyword>
<dbReference type="PANTHER" id="PTHR43065:SF10">
    <property type="entry name" value="PEROXIDE STRESS-ACTIVATED HISTIDINE KINASE MAK3"/>
    <property type="match status" value="1"/>
</dbReference>
<feature type="transmembrane region" description="Helical" evidence="9">
    <location>
        <begin position="119"/>
        <end position="138"/>
    </location>
</feature>
<keyword evidence="9" id="KW-0472">Membrane</keyword>
<evidence type="ECO:0000256" key="8">
    <source>
        <dbReference type="ARBA" id="ARBA00023012"/>
    </source>
</evidence>
<dbReference type="GO" id="GO:0005524">
    <property type="term" value="F:ATP binding"/>
    <property type="evidence" value="ECO:0007669"/>
    <property type="project" value="UniProtKB-KW"/>
</dbReference>
<evidence type="ECO:0000256" key="5">
    <source>
        <dbReference type="ARBA" id="ARBA00022741"/>
    </source>
</evidence>
<feature type="transmembrane region" description="Helical" evidence="9">
    <location>
        <begin position="213"/>
        <end position="233"/>
    </location>
</feature>
<dbReference type="PROSITE" id="PS50109">
    <property type="entry name" value="HIS_KIN"/>
    <property type="match status" value="1"/>
</dbReference>
<evidence type="ECO:0000313" key="11">
    <source>
        <dbReference type="EMBL" id="AST93720.1"/>
    </source>
</evidence>
<dbReference type="Pfam" id="PF02518">
    <property type="entry name" value="HATPase_c"/>
    <property type="match status" value="1"/>
</dbReference>
<sequence length="567" mass="65248">MGNLSSLRKSHNLFATFIIIIGVLLFLMHFSFSMPLTNGFQLGLLVIAIILLNIFMIYLPPKDNRLCLDTTVYLSVMYLYGIEITLQILLISTILYYIVQHSTNWITDGTEWWKHIVNFGMYNWIIIGAYYAFIYTGGEIGLFGLNYAHAYIISTAVYYIVNIFIVTSYFAMANDTNMFSIAKSIAEDSFFHYLATLILSYILLILMGTHPIFGLLIFMIINVLVSIAFKNYFNMYEQAKKDKTYREQILDSLPVGIITSDDTLNEFFLNSTAKELLQIEEKDVKPHLYKDQEFWKVIYSRDLCHNKNVKHNDRLFLLSQSELKNKKEQLIGRIIHFIDMTEIEEMQRKINQTEKLALLGEMSAGAAHEIRNPLTVISGFLTLMKQSFTKENNERYQLPLLLKELERINTIVEDMLTVARPASPQLMRMSIKEILNELPKNLLLNDSMHVAIQLDDTKLLVDPKQMKQVLYNLIRNSVEAMDGLGRLSIYSVKKEQTYEIYIKDSGTGMDEATVKTVFNPFFTSKETGTGLGLTIVQRIIDDHHGKIEVFETSENGTTFLITLPLQD</sequence>
<keyword evidence="8" id="KW-0902">Two-component regulatory system</keyword>
<evidence type="ECO:0000259" key="10">
    <source>
        <dbReference type="PROSITE" id="PS50109"/>
    </source>
</evidence>
<evidence type="ECO:0000256" key="6">
    <source>
        <dbReference type="ARBA" id="ARBA00022777"/>
    </source>
</evidence>
<dbReference type="Proteomes" id="UP000215224">
    <property type="component" value="Chromosome"/>
</dbReference>
<keyword evidence="5" id="KW-0547">Nucleotide-binding</keyword>
<dbReference type="InterPro" id="IPR003594">
    <property type="entry name" value="HATPase_dom"/>
</dbReference>
<gene>
    <name evidence="11" type="ORF">BC6307_21840</name>
</gene>
<dbReference type="AlphaFoldDB" id="A0A223KW94"/>
<proteinExistence type="predicted"/>
<dbReference type="SMART" id="SM00387">
    <property type="entry name" value="HATPase_c"/>
    <property type="match status" value="1"/>
</dbReference>
<dbReference type="EC" id="2.7.13.3" evidence="2"/>
<feature type="domain" description="Histidine kinase" evidence="10">
    <location>
        <begin position="365"/>
        <end position="567"/>
    </location>
</feature>
<dbReference type="SMART" id="SM00388">
    <property type="entry name" value="HisKA"/>
    <property type="match status" value="1"/>
</dbReference>
<dbReference type="Pfam" id="PF00512">
    <property type="entry name" value="HisKA"/>
    <property type="match status" value="1"/>
</dbReference>
<feature type="transmembrane region" description="Helical" evidence="9">
    <location>
        <begin position="12"/>
        <end position="32"/>
    </location>
</feature>
<dbReference type="SUPFAM" id="SSF55874">
    <property type="entry name" value="ATPase domain of HSP90 chaperone/DNA topoisomerase II/histidine kinase"/>
    <property type="match status" value="1"/>
</dbReference>
<dbReference type="STRING" id="1314751.GCA_001591425_04850"/>
<dbReference type="EMBL" id="CP018866">
    <property type="protein sequence ID" value="AST93720.1"/>
    <property type="molecule type" value="Genomic_DNA"/>
</dbReference>
<feature type="transmembrane region" description="Helical" evidence="9">
    <location>
        <begin position="190"/>
        <end position="206"/>
    </location>
</feature>